<reference evidence="9 10" key="1">
    <citation type="submission" date="2021-01" db="EMBL/GenBank/DDBJ databases">
        <title>Genomic Encyclopedia of Type Strains, Phase IV (KMG-IV): sequencing the most valuable type-strain genomes for metagenomic binning, comparative biology and taxonomic classification.</title>
        <authorList>
            <person name="Goeker M."/>
        </authorList>
    </citation>
    <scope>NUCLEOTIDE SEQUENCE [LARGE SCALE GENOMIC DNA]</scope>
    <source>
        <strain evidence="9 10">DSM 28236</strain>
    </source>
</reference>
<keyword evidence="6 7" id="KW-0131">Cell cycle</keyword>
<comment type="caution">
    <text evidence="9">The sequence shown here is derived from an EMBL/GenBank/DDBJ whole genome shotgun (WGS) entry which is preliminary data.</text>
</comment>
<evidence type="ECO:0000256" key="3">
    <source>
        <dbReference type="ARBA" id="ARBA00022692"/>
    </source>
</evidence>
<comment type="similarity">
    <text evidence="7">Belongs to the FtsL family.</text>
</comment>
<evidence type="ECO:0000256" key="1">
    <source>
        <dbReference type="ARBA" id="ARBA00022475"/>
    </source>
</evidence>
<evidence type="ECO:0000256" key="5">
    <source>
        <dbReference type="ARBA" id="ARBA00023136"/>
    </source>
</evidence>
<accession>A0ABS2PW24</accession>
<name>A0ABS2PW24_9BACL</name>
<evidence type="ECO:0000256" key="6">
    <source>
        <dbReference type="ARBA" id="ARBA00023306"/>
    </source>
</evidence>
<keyword evidence="5 7" id="KW-0472">Membrane</keyword>
<evidence type="ECO:0000256" key="7">
    <source>
        <dbReference type="HAMAP-Rule" id="MF_00910"/>
    </source>
</evidence>
<dbReference type="HAMAP" id="MF_00910">
    <property type="entry name" value="FtsL"/>
    <property type="match status" value="1"/>
</dbReference>
<evidence type="ECO:0000256" key="2">
    <source>
        <dbReference type="ARBA" id="ARBA00022618"/>
    </source>
</evidence>
<evidence type="ECO:0000256" key="4">
    <source>
        <dbReference type="ARBA" id="ARBA00022989"/>
    </source>
</evidence>
<feature type="transmembrane region" description="Helical" evidence="7">
    <location>
        <begin position="40"/>
        <end position="58"/>
    </location>
</feature>
<dbReference type="Pfam" id="PF04977">
    <property type="entry name" value="DivIC"/>
    <property type="match status" value="1"/>
</dbReference>
<protein>
    <recommendedName>
        <fullName evidence="7 8">Cell division protein FtsL</fullName>
    </recommendedName>
</protein>
<dbReference type="RefSeq" id="WP_205002236.1">
    <property type="nucleotide sequence ID" value="NZ_JAFBER010000002.1"/>
</dbReference>
<comment type="function">
    <text evidence="7">Essential cell division protein.</text>
</comment>
<dbReference type="EMBL" id="JAFBER010000002">
    <property type="protein sequence ID" value="MBM7644259.1"/>
    <property type="molecule type" value="Genomic_DNA"/>
</dbReference>
<gene>
    <name evidence="7" type="primary">ftsL</name>
    <name evidence="9" type="ORF">JOD45_000452</name>
</gene>
<dbReference type="GO" id="GO:0051301">
    <property type="term" value="P:cell division"/>
    <property type="evidence" value="ECO:0007669"/>
    <property type="project" value="UniProtKB-KW"/>
</dbReference>
<proteinExistence type="inferred from homology"/>
<comment type="subcellular location">
    <subcellularLocation>
        <location evidence="7">Cell membrane</location>
        <topology evidence="7">Single-pass type II membrane protein</topology>
    </subcellularLocation>
    <text evidence="7">Localizes to the division septum where it forms a ring structure.</text>
</comment>
<keyword evidence="1 7" id="KW-1003">Cell membrane</keyword>
<organism evidence="9 10">
    <name type="scientific">Scopulibacillus daqui</name>
    <dbReference type="NCBI Taxonomy" id="1469162"/>
    <lineage>
        <taxon>Bacteria</taxon>
        <taxon>Bacillati</taxon>
        <taxon>Bacillota</taxon>
        <taxon>Bacilli</taxon>
        <taxon>Bacillales</taxon>
        <taxon>Sporolactobacillaceae</taxon>
        <taxon>Scopulibacillus</taxon>
    </lineage>
</organism>
<evidence type="ECO:0000313" key="9">
    <source>
        <dbReference type="EMBL" id="MBM7644259.1"/>
    </source>
</evidence>
<evidence type="ECO:0000313" key="10">
    <source>
        <dbReference type="Proteomes" id="UP000808914"/>
    </source>
</evidence>
<dbReference type="InterPro" id="IPR007060">
    <property type="entry name" value="FtsL/DivIC"/>
</dbReference>
<dbReference type="Proteomes" id="UP000808914">
    <property type="component" value="Unassembled WGS sequence"/>
</dbReference>
<keyword evidence="2 7" id="KW-0132">Cell division</keyword>
<evidence type="ECO:0000256" key="8">
    <source>
        <dbReference type="NCBIfam" id="TIGR02209"/>
    </source>
</evidence>
<keyword evidence="3 7" id="KW-0812">Transmembrane</keyword>
<sequence length="121" mass="13693">MNQAARNLNQNDHVILPKRKEHQATPKVPNKRKITRGEKCLWTIGAVIIFALAITIVSNQAKLYNSSRAASDLQDKLDHQSKINNQLKEQVNQLSSPQRIMTYAKDKLGLKLNINNVKVLP</sequence>
<keyword evidence="10" id="KW-1185">Reference proteome</keyword>
<dbReference type="NCBIfam" id="TIGR02209">
    <property type="entry name" value="ftsL_broad"/>
    <property type="match status" value="1"/>
</dbReference>
<dbReference type="InterPro" id="IPR011922">
    <property type="entry name" value="Cell_div_FtsL"/>
</dbReference>
<keyword evidence="4 7" id="KW-1133">Transmembrane helix</keyword>